<evidence type="ECO:0000313" key="3">
    <source>
        <dbReference type="Proteomes" id="UP000486534"/>
    </source>
</evidence>
<keyword evidence="1" id="KW-1133">Transmembrane helix</keyword>
<evidence type="ECO:0000313" key="2">
    <source>
        <dbReference type="EMBL" id="MQA53912.1"/>
    </source>
</evidence>
<comment type="caution">
    <text evidence="2">The sequence shown here is derived from an EMBL/GenBank/DDBJ whole genome shotgun (WGS) entry which is preliminary data.</text>
</comment>
<dbReference type="Proteomes" id="UP000486534">
    <property type="component" value="Unassembled WGS sequence"/>
</dbReference>
<dbReference type="RefSeq" id="WP_152897588.1">
    <property type="nucleotide sequence ID" value="NZ_JAOSLT010000001.1"/>
</dbReference>
<protein>
    <submittedName>
        <fullName evidence="2">Uncharacterized protein</fullName>
    </submittedName>
</protein>
<keyword evidence="1" id="KW-0472">Membrane</keyword>
<reference evidence="2 3" key="1">
    <citation type="submission" date="2019-10" db="EMBL/GenBank/DDBJ databases">
        <title>Pseudomonas dajingensis sp. nov., isolated from the profound head ulcers of farmed Murray cod (Maccullochella peelii peelii).</title>
        <authorList>
            <person name="Liu Y."/>
        </authorList>
    </citation>
    <scope>NUCLEOTIDE SEQUENCE [LARGE SCALE GENOMIC DNA]</scope>
    <source>
        <strain evidence="2 3">MC042</strain>
    </source>
</reference>
<accession>A0A7X1U3Y9</accession>
<organism evidence="2 3">
    <name type="scientific">Pseudomonas piscis</name>
    <dbReference type="NCBI Taxonomy" id="2614538"/>
    <lineage>
        <taxon>Bacteria</taxon>
        <taxon>Pseudomonadati</taxon>
        <taxon>Pseudomonadota</taxon>
        <taxon>Gammaproteobacteria</taxon>
        <taxon>Pseudomonadales</taxon>
        <taxon>Pseudomonadaceae</taxon>
        <taxon>Pseudomonas</taxon>
    </lineage>
</organism>
<dbReference type="AlphaFoldDB" id="A0A7X1U3Y9"/>
<proteinExistence type="predicted"/>
<sequence>MSLSPRVISYFQYEIRPNKELPMDKDCYAPHLVQGAQGRKKFALPMGVLLILLFFASIAQGGPPVFIPGPVPSPVTPGYYGMKPIGMQVGNDPTFGPMCEGPVGPAMCESVNRYIGLQQRAAMIHMAPPINFHPQVGPICSGPLGPGPCYDVAMWIAMASEAENTILLPVLTTTPMGPICAGPLGPGPCTQVKVFILQQSMNLAPPAAPNLQQLNVVGNVNTPFGRSPVCQGPMGPMPCTLLPQMGLDAWSGPVPGQQQFGLPAALQSEPMRLARECARLVGADVSRFAGCAGQKIILPQRDQALLDCAVSNRTALDFSKCAAPNFGLTLPENQRKAVQCSLSAKGNPEAFISCTGLTIPAIELSSEQRAIIQCGTTAGDPESFANCAAPSVMGQSEQAVLRCAVESKDSSAFASCAAGQLSIKASEDQRVVAQCAMQSKGDTNDFFSCAGNAFAGKNLSNDQKAVLKCAHDSEGDTSAFAACAAGDLVTKNLSREQQIAIRCAAESGGDPTATAVCAGTNLMALNLNPEQQIAVQCVAATGGEPYSAAGCMASRLTMRELTKCFNEGIGGSGCFGDSNDLIGKNGWVARSLGEIAGGPNSVIHNPDQIWGGDNSFARNPGQIWGGPNSVFNNPNQVLGGPNSFFNNPQQVFGGPNSVFNNPGQILPQPRPMVLGKIGGKRVCLPWC</sequence>
<evidence type="ECO:0000256" key="1">
    <source>
        <dbReference type="SAM" id="Phobius"/>
    </source>
</evidence>
<dbReference type="EMBL" id="WHUV01000002">
    <property type="protein sequence ID" value="MQA53912.1"/>
    <property type="molecule type" value="Genomic_DNA"/>
</dbReference>
<keyword evidence="1" id="KW-0812">Transmembrane</keyword>
<gene>
    <name evidence="2" type="ORF">GDH07_11370</name>
</gene>
<dbReference type="SUPFAM" id="SSF101967">
    <property type="entry name" value="Adhesin YadA, collagen-binding domain"/>
    <property type="match status" value="1"/>
</dbReference>
<dbReference type="InterPro" id="IPR011049">
    <property type="entry name" value="Serralysin-like_metalloprot_C"/>
</dbReference>
<feature type="transmembrane region" description="Helical" evidence="1">
    <location>
        <begin position="42"/>
        <end position="59"/>
    </location>
</feature>
<name>A0A7X1U3Y9_9PSED</name>